<evidence type="ECO:0000313" key="2">
    <source>
        <dbReference type="Proteomes" id="UP001165960"/>
    </source>
</evidence>
<comment type="caution">
    <text evidence="1">The sequence shown here is derived from an EMBL/GenBank/DDBJ whole genome shotgun (WGS) entry which is preliminary data.</text>
</comment>
<name>A0ACC2TRZ4_9FUNG</name>
<gene>
    <name evidence="1" type="primary">SQS1</name>
    <name evidence="1" type="ORF">DSO57_1018488</name>
</gene>
<dbReference type="EMBL" id="QTSX02002210">
    <property type="protein sequence ID" value="KAJ9077256.1"/>
    <property type="molecule type" value="Genomic_DNA"/>
</dbReference>
<evidence type="ECO:0000313" key="1">
    <source>
        <dbReference type="EMBL" id="KAJ9077256.1"/>
    </source>
</evidence>
<proteinExistence type="predicted"/>
<keyword evidence="2" id="KW-1185">Reference proteome</keyword>
<organism evidence="1 2">
    <name type="scientific">Entomophthora muscae</name>
    <dbReference type="NCBI Taxonomy" id="34485"/>
    <lineage>
        <taxon>Eukaryota</taxon>
        <taxon>Fungi</taxon>
        <taxon>Fungi incertae sedis</taxon>
        <taxon>Zoopagomycota</taxon>
        <taxon>Entomophthoromycotina</taxon>
        <taxon>Entomophthoromycetes</taxon>
        <taxon>Entomophthorales</taxon>
        <taxon>Entomophthoraceae</taxon>
        <taxon>Entomophthora</taxon>
    </lineage>
</organism>
<sequence>MSLMIERKNLSWEETLNDPKFQRFLRKQESVKRVKPPENRKSNNKQDLDNLSRSFSTITIGVPFSDLGISIKEKKILYKKRQKENRKLRAVERDIETQDRLEQELTSMLDFEVKYMKTQKKPLYQSHVLISSLNDLDRLIRAFLLDGNQQQLSLCAMDSSIRSIVKDLLELYKLNYSVLDKRELKHLALYKTKRSGIPLWDKKQIQHDQHHPSGIFFNSPPLSKVIHELHLKWVKSCHQDAKYLKFSDLRFIDSCKKDVEEPTESKGLKVVGEDAPELTESNVGFRMLQKMGWAPDIKDNSCETNPAPIQVVVRKGKTGLGFSS</sequence>
<dbReference type="Proteomes" id="UP001165960">
    <property type="component" value="Unassembled WGS sequence"/>
</dbReference>
<protein>
    <submittedName>
        <fullName evidence="1">Squalene synthetase-like protein</fullName>
    </submittedName>
</protein>
<reference evidence="1" key="1">
    <citation type="submission" date="2022-04" db="EMBL/GenBank/DDBJ databases">
        <title>Genome of the entomopathogenic fungus Entomophthora muscae.</title>
        <authorList>
            <person name="Elya C."/>
            <person name="Lovett B.R."/>
            <person name="Lee E."/>
            <person name="Macias A.M."/>
            <person name="Hajek A.E."/>
            <person name="De Bivort B.L."/>
            <person name="Kasson M.T."/>
            <person name="De Fine Licht H.H."/>
            <person name="Stajich J.E."/>
        </authorList>
    </citation>
    <scope>NUCLEOTIDE SEQUENCE</scope>
    <source>
        <strain evidence="1">Berkeley</strain>
    </source>
</reference>
<accession>A0ACC2TRZ4</accession>